<evidence type="ECO:0000313" key="12">
    <source>
        <dbReference type="EMBL" id="PKI70648.1"/>
    </source>
</evidence>
<evidence type="ECO:0000256" key="4">
    <source>
        <dbReference type="ARBA" id="ARBA00023016"/>
    </source>
</evidence>
<evidence type="ECO:0000313" key="14">
    <source>
        <dbReference type="Proteomes" id="UP000233551"/>
    </source>
</evidence>
<dbReference type="OrthoDB" id="60033at2759"/>
<dbReference type="GeneID" id="116189445"/>
<protein>
    <recommendedName>
        <fullName evidence="10">HSF-type DNA-binding domain-containing protein</fullName>
    </recommendedName>
</protein>
<dbReference type="STRING" id="22663.A0A218VTG6"/>
<evidence type="ECO:0000313" key="13">
    <source>
        <dbReference type="Proteomes" id="UP000197138"/>
    </source>
</evidence>
<dbReference type="InterPro" id="IPR036390">
    <property type="entry name" value="WH_DNA-bd_sf"/>
</dbReference>
<feature type="compositionally biased region" description="Gly residues" evidence="9">
    <location>
        <begin position="298"/>
        <end position="308"/>
    </location>
</feature>
<dbReference type="FunFam" id="1.10.10.10:FF:000057">
    <property type="entry name" value="Heat shock transcription factor 1"/>
    <property type="match status" value="1"/>
</dbReference>
<feature type="region of interest" description="Disordered" evidence="9">
    <location>
        <begin position="298"/>
        <end position="319"/>
    </location>
</feature>
<organism evidence="11 13">
    <name type="scientific">Punica granatum</name>
    <name type="common">Pomegranate</name>
    <dbReference type="NCBI Taxonomy" id="22663"/>
    <lineage>
        <taxon>Eukaryota</taxon>
        <taxon>Viridiplantae</taxon>
        <taxon>Streptophyta</taxon>
        <taxon>Embryophyta</taxon>
        <taxon>Tracheophyta</taxon>
        <taxon>Spermatophyta</taxon>
        <taxon>Magnoliopsida</taxon>
        <taxon>eudicotyledons</taxon>
        <taxon>Gunneridae</taxon>
        <taxon>Pentapetalae</taxon>
        <taxon>rosids</taxon>
        <taxon>malvids</taxon>
        <taxon>Myrtales</taxon>
        <taxon>Lythraceae</taxon>
        <taxon>Punica</taxon>
    </lineage>
</organism>
<keyword evidence="6" id="KW-0804">Transcription</keyword>
<dbReference type="SUPFAM" id="SSF46785">
    <property type="entry name" value="Winged helix' DNA-binding domain"/>
    <property type="match status" value="1"/>
</dbReference>
<reference evidence="12 14" key="3">
    <citation type="submission" date="2017-11" db="EMBL/GenBank/DDBJ databases">
        <title>De-novo sequencing of pomegranate (Punica granatum L.) genome.</title>
        <authorList>
            <person name="Akparov Z."/>
            <person name="Amiraslanov A."/>
            <person name="Hajiyeva S."/>
            <person name="Abbasov M."/>
            <person name="Kaur K."/>
            <person name="Hamwieh A."/>
            <person name="Solovyev V."/>
            <person name="Salamov A."/>
            <person name="Braich B."/>
            <person name="Kosarev P."/>
            <person name="Mahmoud A."/>
            <person name="Hajiyev E."/>
            <person name="Babayeva S."/>
            <person name="Izzatullayeva V."/>
            <person name="Mammadov A."/>
            <person name="Mammadov A."/>
            <person name="Sharifova S."/>
            <person name="Ojaghi J."/>
            <person name="Eynullazada K."/>
            <person name="Bayramov B."/>
            <person name="Abdulazimova A."/>
            <person name="Shahmuradov I."/>
        </authorList>
    </citation>
    <scope>NUCLEOTIDE SEQUENCE [LARGE SCALE GENOMIC DNA]</scope>
    <source>
        <strain evidence="12">AG2017</strain>
        <strain evidence="14">cv. AG2017</strain>
        <tissue evidence="12">Leaf</tissue>
    </source>
</reference>
<dbReference type="AlphaFoldDB" id="A0A218VTG6"/>
<dbReference type="GO" id="GO:0034605">
    <property type="term" value="P:cellular response to heat"/>
    <property type="evidence" value="ECO:0007669"/>
    <property type="project" value="TreeGrafter"/>
</dbReference>
<evidence type="ECO:0000313" key="11">
    <source>
        <dbReference type="EMBL" id="OWM63380.1"/>
    </source>
</evidence>
<dbReference type="GO" id="GO:0003700">
    <property type="term" value="F:DNA-binding transcription factor activity"/>
    <property type="evidence" value="ECO:0007669"/>
    <property type="project" value="InterPro"/>
</dbReference>
<dbReference type="PROSITE" id="PS00434">
    <property type="entry name" value="HSF_DOMAIN"/>
    <property type="match status" value="1"/>
</dbReference>
<reference evidence="11" key="2">
    <citation type="submission" date="2017-06" db="EMBL/GenBank/DDBJ databases">
        <title>The pomegranate genome and the genomics of punicalagin biosynthesis.</title>
        <authorList>
            <person name="Xu C."/>
        </authorList>
    </citation>
    <scope>NUCLEOTIDE SEQUENCE [LARGE SCALE GENOMIC DNA]</scope>
    <source>
        <tissue evidence="11">Fresh leaf</tissue>
    </source>
</reference>
<keyword evidence="2" id="KW-0597">Phosphoprotein</keyword>
<gene>
    <name evidence="11" type="ORF">CDL15_Pgr022125</name>
    <name evidence="12" type="ORF">CRG98_008881</name>
</gene>
<dbReference type="Gene3D" id="1.10.10.10">
    <property type="entry name" value="Winged helix-like DNA-binding domain superfamily/Winged helix DNA-binding domain"/>
    <property type="match status" value="1"/>
</dbReference>
<keyword evidence="3" id="KW-0805">Transcription regulation</keyword>
<dbReference type="PANTHER" id="PTHR10015:SF338">
    <property type="entry name" value="HEAT STRESS TRANSCRIPTION FACTOR A-2"/>
    <property type="match status" value="1"/>
</dbReference>
<feature type="region of interest" description="Disordered" evidence="9">
    <location>
        <begin position="1"/>
        <end position="70"/>
    </location>
</feature>
<name>A0A218VTG6_PUNGR</name>
<evidence type="ECO:0000256" key="2">
    <source>
        <dbReference type="ARBA" id="ARBA00022553"/>
    </source>
</evidence>
<feature type="domain" description="HSF-type DNA-binding" evidence="10">
    <location>
        <begin position="111"/>
        <end position="135"/>
    </location>
</feature>
<proteinExistence type="inferred from homology"/>
<dbReference type="GO" id="GO:0005634">
    <property type="term" value="C:nucleus"/>
    <property type="evidence" value="ECO:0007669"/>
    <property type="project" value="UniProtKB-SubCell"/>
</dbReference>
<dbReference type="PRINTS" id="PR00056">
    <property type="entry name" value="HSFDOMAIN"/>
</dbReference>
<evidence type="ECO:0000256" key="1">
    <source>
        <dbReference type="ARBA" id="ARBA00004123"/>
    </source>
</evidence>
<comment type="caution">
    <text evidence="11">The sequence shown here is derived from an EMBL/GenBank/DDBJ whole genome shotgun (WGS) entry which is preliminary data.</text>
</comment>
<evidence type="ECO:0000259" key="10">
    <source>
        <dbReference type="PROSITE" id="PS00434"/>
    </source>
</evidence>
<dbReference type="Pfam" id="PF00447">
    <property type="entry name" value="HSF_DNA-bind"/>
    <property type="match status" value="1"/>
</dbReference>
<evidence type="ECO:0000256" key="7">
    <source>
        <dbReference type="ARBA" id="ARBA00023242"/>
    </source>
</evidence>
<evidence type="ECO:0000256" key="8">
    <source>
        <dbReference type="ARBA" id="ARBA00061350"/>
    </source>
</evidence>
<evidence type="ECO:0000256" key="9">
    <source>
        <dbReference type="SAM" id="MobiDB-lite"/>
    </source>
</evidence>
<feature type="compositionally biased region" description="Gly residues" evidence="9">
    <location>
        <begin position="31"/>
        <end position="40"/>
    </location>
</feature>
<feature type="compositionally biased region" description="Polar residues" evidence="9">
    <location>
        <begin position="16"/>
        <end position="30"/>
    </location>
</feature>
<evidence type="ECO:0000256" key="6">
    <source>
        <dbReference type="ARBA" id="ARBA00023163"/>
    </source>
</evidence>
<evidence type="ECO:0000256" key="3">
    <source>
        <dbReference type="ARBA" id="ARBA00023015"/>
    </source>
</evidence>
<dbReference type="EMBL" id="MTKT01006103">
    <property type="protein sequence ID" value="OWM63380.1"/>
    <property type="molecule type" value="Genomic_DNA"/>
</dbReference>
<sequence length="386" mass="42670">MEGGGRLRTAKEEEQTQTFSPSSSHVKSTISGGGCGGSCGGHSSSSSSSCANQNRDLPRPMEGLSEAGPPPFLTKTFEIVDDPSTDGVVSWSVARNSFIVWDPHRFSSTLLPKYFKHSNFSSFIRQLNTYGFRKVDSDRWEFANEGFLGGQRHLLKTIKRRRHVSQHQRSPGSGGSCLELGHFGMEPELERLKRDRSVLMSEIVKLRQQQQEARGHMLTVETRLQSTERRQQQMLSFLARALSNPGIIGRMVHHSATGGTREICRAERGRKRRLMDRPSSEDLRLEEEVLMEMGRTGGLAGMQGGSGTAGPAPPRRGNSETVNEMILEELLSEDLMRGDPEEEILVGDQPEADAEVEDLIPGPAAWGEGLEDVVDQKGRLRSNELG</sequence>
<keyword evidence="14" id="KW-1185">Reference proteome</keyword>
<comment type="subcellular location">
    <subcellularLocation>
        <location evidence="1">Nucleus</location>
    </subcellularLocation>
</comment>
<dbReference type="GO" id="GO:0000978">
    <property type="term" value="F:RNA polymerase II cis-regulatory region sequence-specific DNA binding"/>
    <property type="evidence" value="ECO:0007669"/>
    <property type="project" value="TreeGrafter"/>
</dbReference>
<keyword evidence="4" id="KW-0346">Stress response</keyword>
<dbReference type="InterPro" id="IPR036388">
    <property type="entry name" value="WH-like_DNA-bd_sf"/>
</dbReference>
<dbReference type="Proteomes" id="UP000233551">
    <property type="component" value="Unassembled WGS sequence"/>
</dbReference>
<evidence type="ECO:0000256" key="5">
    <source>
        <dbReference type="ARBA" id="ARBA00023125"/>
    </source>
</evidence>
<keyword evidence="7" id="KW-0539">Nucleus</keyword>
<keyword evidence="5" id="KW-0238">DNA-binding</keyword>
<dbReference type="PANTHER" id="PTHR10015">
    <property type="entry name" value="HEAT SHOCK TRANSCRIPTION FACTOR"/>
    <property type="match status" value="1"/>
</dbReference>
<comment type="similarity">
    <text evidence="8">Belongs to the HSF family. Class A subfamily.</text>
</comment>
<dbReference type="Proteomes" id="UP000197138">
    <property type="component" value="Unassembled WGS sequence"/>
</dbReference>
<reference evidence="13" key="1">
    <citation type="journal article" date="2017" name="Plant J.">
        <title>The pomegranate (Punica granatum L.) genome and the genomics of punicalagin biosynthesis.</title>
        <authorList>
            <person name="Qin G."/>
            <person name="Xu C."/>
            <person name="Ming R."/>
            <person name="Tang H."/>
            <person name="Guyot R."/>
            <person name="Kramer E.M."/>
            <person name="Hu Y."/>
            <person name="Yi X."/>
            <person name="Qi Y."/>
            <person name="Xu X."/>
            <person name="Gao Z."/>
            <person name="Pan H."/>
            <person name="Jian J."/>
            <person name="Tian Y."/>
            <person name="Yue Z."/>
            <person name="Xu Y."/>
        </authorList>
    </citation>
    <scope>NUCLEOTIDE SEQUENCE [LARGE SCALE GENOMIC DNA]</scope>
    <source>
        <strain evidence="13">cv. Dabenzi</strain>
    </source>
</reference>
<dbReference type="EMBL" id="PGOL01000434">
    <property type="protein sequence ID" value="PKI70648.1"/>
    <property type="molecule type" value="Genomic_DNA"/>
</dbReference>
<feature type="compositionally biased region" description="Low complexity" evidence="9">
    <location>
        <begin position="41"/>
        <end position="50"/>
    </location>
</feature>
<dbReference type="GO" id="GO:0006357">
    <property type="term" value="P:regulation of transcription by RNA polymerase II"/>
    <property type="evidence" value="ECO:0007669"/>
    <property type="project" value="TreeGrafter"/>
</dbReference>
<dbReference type="SMART" id="SM00415">
    <property type="entry name" value="HSF"/>
    <property type="match status" value="1"/>
</dbReference>
<accession>A0A218VTG6</accession>
<dbReference type="InterPro" id="IPR000232">
    <property type="entry name" value="HSF_DNA-bd"/>
</dbReference>